<accession>G9NU80</accession>
<keyword evidence="3" id="KW-1185">Reference proteome</keyword>
<protein>
    <recommendedName>
        <fullName evidence="1">DUF5071 domain-containing protein</fullName>
    </recommendedName>
</protein>
<evidence type="ECO:0000313" key="3">
    <source>
        <dbReference type="Proteomes" id="UP000005426"/>
    </source>
</evidence>
<dbReference type="HOGENOM" id="CLU_2133844_0_0_1"/>
<organism evidence="2 3">
    <name type="scientific">Hypocrea atroviridis (strain ATCC 20476 / IMI 206040)</name>
    <name type="common">Trichoderma atroviride</name>
    <dbReference type="NCBI Taxonomy" id="452589"/>
    <lineage>
        <taxon>Eukaryota</taxon>
        <taxon>Fungi</taxon>
        <taxon>Dikarya</taxon>
        <taxon>Ascomycota</taxon>
        <taxon>Pezizomycotina</taxon>
        <taxon>Sordariomycetes</taxon>
        <taxon>Hypocreomycetidae</taxon>
        <taxon>Hypocreales</taxon>
        <taxon>Hypocreaceae</taxon>
        <taxon>Trichoderma</taxon>
    </lineage>
</organism>
<proteinExistence type="predicted"/>
<dbReference type="Gene3D" id="1.25.40.750">
    <property type="entry name" value="Domain of unknown function DUF5071"/>
    <property type="match status" value="1"/>
</dbReference>
<feature type="domain" description="DUF5071" evidence="1">
    <location>
        <begin position="1"/>
        <end position="101"/>
    </location>
</feature>
<dbReference type="Pfam" id="PF16804">
    <property type="entry name" value="DUF5071"/>
    <property type="match status" value="1"/>
</dbReference>
<evidence type="ECO:0000259" key="1">
    <source>
        <dbReference type="Pfam" id="PF16804"/>
    </source>
</evidence>
<sequence>MEPYVDELLGWLADPNWPPYLGCQKQLARFPEVTIDPIKEVILKNRSDPEWLLYILDFVEGHVPVGTLWKRIEPELIQLANGEVEDEEGVVELPKSAQRMLRLLKEAGETDAS</sequence>
<name>G9NU80_HYPAI</name>
<evidence type="ECO:0000313" key="2">
    <source>
        <dbReference type="EMBL" id="EHK45613.1"/>
    </source>
</evidence>
<dbReference type="InterPro" id="IPR038692">
    <property type="entry name" value="Cthe_2751_sf"/>
</dbReference>
<reference evidence="2 3" key="1">
    <citation type="journal article" date="2011" name="Genome Biol.">
        <title>Comparative genome sequence analysis underscores mycoparasitism as the ancestral life style of Trichoderma.</title>
        <authorList>
            <person name="Kubicek C.P."/>
            <person name="Herrera-Estrella A."/>
            <person name="Seidl-Seiboth V."/>
            <person name="Martinez D.A."/>
            <person name="Druzhinina I.S."/>
            <person name="Thon M."/>
            <person name="Zeilinger S."/>
            <person name="Casas-Flores S."/>
            <person name="Horwitz B.A."/>
            <person name="Mukherjee P.K."/>
            <person name="Mukherjee M."/>
            <person name="Kredics L."/>
            <person name="Alcaraz L.D."/>
            <person name="Aerts A."/>
            <person name="Antal Z."/>
            <person name="Atanasova L."/>
            <person name="Cervantes-Badillo M.G."/>
            <person name="Challacombe J."/>
            <person name="Chertkov O."/>
            <person name="McCluskey K."/>
            <person name="Coulpier F."/>
            <person name="Deshpande N."/>
            <person name="von Doehren H."/>
            <person name="Ebbole D.J."/>
            <person name="Esquivel-Naranjo E.U."/>
            <person name="Fekete E."/>
            <person name="Flipphi M."/>
            <person name="Glaser F."/>
            <person name="Gomez-Rodriguez E.Y."/>
            <person name="Gruber S."/>
            <person name="Han C."/>
            <person name="Henrissat B."/>
            <person name="Hermosa R."/>
            <person name="Hernandez-Onate M."/>
            <person name="Karaffa L."/>
            <person name="Kosti I."/>
            <person name="Le Crom S."/>
            <person name="Lindquist E."/>
            <person name="Lucas S."/>
            <person name="Luebeck M."/>
            <person name="Luebeck P.S."/>
            <person name="Margeot A."/>
            <person name="Metz B."/>
            <person name="Misra M."/>
            <person name="Nevalainen H."/>
            <person name="Omann M."/>
            <person name="Packer N."/>
            <person name="Perrone G."/>
            <person name="Uresti-Rivera E.E."/>
            <person name="Salamov A."/>
            <person name="Schmoll M."/>
            <person name="Seiboth B."/>
            <person name="Shapiro H."/>
            <person name="Sukno S."/>
            <person name="Tamayo-Ramos J.A."/>
            <person name="Tisch D."/>
            <person name="Wiest A."/>
            <person name="Wilkinson H.H."/>
            <person name="Zhang M."/>
            <person name="Coutinho P.M."/>
            <person name="Kenerley C.M."/>
            <person name="Monte E."/>
            <person name="Baker S.E."/>
            <person name="Grigoriev I.V."/>
        </authorList>
    </citation>
    <scope>NUCLEOTIDE SEQUENCE [LARGE SCALE GENOMIC DNA]</scope>
    <source>
        <strain evidence="3">ATCC 20476 / IMI 206040</strain>
    </source>
</reference>
<gene>
    <name evidence="2" type="ORF">TRIATDRAFT_299324</name>
</gene>
<dbReference type="OrthoDB" id="2969215at2759"/>
<comment type="caution">
    <text evidence="2">The sequence shown here is derived from an EMBL/GenBank/DDBJ whole genome shotgun (WGS) entry which is preliminary data.</text>
</comment>
<dbReference type="AlphaFoldDB" id="G9NU80"/>
<dbReference type="Proteomes" id="UP000005426">
    <property type="component" value="Unassembled WGS sequence"/>
</dbReference>
<dbReference type="InterPro" id="IPR031837">
    <property type="entry name" value="DUF5071"/>
</dbReference>
<dbReference type="EMBL" id="ABDG02000023">
    <property type="protein sequence ID" value="EHK45613.1"/>
    <property type="molecule type" value="Genomic_DNA"/>
</dbReference>
<dbReference type="eggNOG" id="ENOG502TDBJ">
    <property type="taxonomic scope" value="Eukaryota"/>
</dbReference>